<evidence type="ECO:0000256" key="2">
    <source>
        <dbReference type="SAM" id="Phobius"/>
    </source>
</evidence>
<evidence type="ECO:0008006" key="5">
    <source>
        <dbReference type="Google" id="ProtNLM"/>
    </source>
</evidence>
<evidence type="ECO:0000256" key="1">
    <source>
        <dbReference type="SAM" id="MobiDB-lite"/>
    </source>
</evidence>
<dbReference type="EMBL" id="CP022315">
    <property type="protein sequence ID" value="ASK64239.1"/>
    <property type="molecule type" value="Genomic_DNA"/>
</dbReference>
<keyword evidence="2" id="KW-0812">Transmembrane</keyword>
<reference evidence="3 4" key="1">
    <citation type="submission" date="2017-07" db="EMBL/GenBank/DDBJ databases">
        <title>Virgibacillus sp. LM2416.</title>
        <authorList>
            <person name="Tak E.J."/>
            <person name="Bae J.-W."/>
        </authorList>
    </citation>
    <scope>NUCLEOTIDE SEQUENCE [LARGE SCALE GENOMIC DNA]</scope>
    <source>
        <strain evidence="3 4">LM2416</strain>
    </source>
</reference>
<dbReference type="AlphaFoldDB" id="A0A220U7Y5"/>
<feature type="transmembrane region" description="Helical" evidence="2">
    <location>
        <begin position="46"/>
        <end position="68"/>
    </location>
</feature>
<dbReference type="Proteomes" id="UP000198312">
    <property type="component" value="Chromosome"/>
</dbReference>
<feature type="transmembrane region" description="Helical" evidence="2">
    <location>
        <begin position="20"/>
        <end position="39"/>
    </location>
</feature>
<evidence type="ECO:0000313" key="3">
    <source>
        <dbReference type="EMBL" id="ASK64239.1"/>
    </source>
</evidence>
<feature type="region of interest" description="Disordered" evidence="1">
    <location>
        <begin position="116"/>
        <end position="137"/>
    </location>
</feature>
<dbReference type="OrthoDB" id="2111682at2"/>
<proteinExistence type="predicted"/>
<evidence type="ECO:0000313" key="4">
    <source>
        <dbReference type="Proteomes" id="UP000198312"/>
    </source>
</evidence>
<accession>A0A220U7Y5</accession>
<dbReference type="Pfam" id="PF10710">
    <property type="entry name" value="DUF2512"/>
    <property type="match status" value="1"/>
</dbReference>
<sequence length="137" mass="14874">MTIVLWAILGGLFDVSFTNIIITSVVLTGASFIIGDLYFLPKMGNVGAAMVDFVLALAGVWALGAFLFDNAVPLGTASLLSAFGIALGELLVHWYMKKQFVTDDTKMPGYYNRDLQTEFSSELEPDTKKDQGNGPEE</sequence>
<protein>
    <recommendedName>
        <fullName evidence="5">DUF2512 domain-containing protein</fullName>
    </recommendedName>
</protein>
<name>A0A220U7Y5_9BACI</name>
<dbReference type="KEGG" id="vil:CFK37_00335"/>
<feature type="transmembrane region" description="Helical" evidence="2">
    <location>
        <begin position="74"/>
        <end position="96"/>
    </location>
</feature>
<dbReference type="InterPro" id="IPR019649">
    <property type="entry name" value="DUF2512"/>
</dbReference>
<keyword evidence="2" id="KW-0472">Membrane</keyword>
<organism evidence="3 4">
    <name type="scientific">Virgibacillus phasianinus</name>
    <dbReference type="NCBI Taxonomy" id="2017483"/>
    <lineage>
        <taxon>Bacteria</taxon>
        <taxon>Bacillati</taxon>
        <taxon>Bacillota</taxon>
        <taxon>Bacilli</taxon>
        <taxon>Bacillales</taxon>
        <taxon>Bacillaceae</taxon>
        <taxon>Virgibacillus</taxon>
    </lineage>
</organism>
<keyword evidence="4" id="KW-1185">Reference proteome</keyword>
<keyword evidence="2" id="KW-1133">Transmembrane helix</keyword>
<gene>
    <name evidence="3" type="ORF">CFK37_00335</name>
</gene>